<sequence>MFTTSAATRSIRTPLRHSGTRSESTALHFYQNRQLELYASKAAKRLTLRQLVFFGRSMDKDRLIKSANYVRTELPVRIAHRLRDLQALPYVVVTQEGVAKVYELYWSAFEQFRRYPPVTTLAENNAFCSFLAEKLNEHATVIPSLSLGLSLSSPYLPPDRLDSFMRRMLVSRISRRVLAEHHIALSEIYAGTHKESSAEPHVGIIFTGLNVKQSVEKCVRLLRARPFGVEDHYGGGVRVTRWPEVTIDGHLDTKFAYIREHLEYIVFELLKNSMRATVVKHHDSPSLPAIQATIASGENDIGIRISDQGGGLHTPKSQIKIPSDLFSFSHVRNATRMDNSRLGVLRSVSSRPEGIRATVGEQVGRWQIDQGSLTDHEIEHDSGDPEKEAGVGPHPRIGIGLPMSNIFAKYFGGSLELVSLDGWGTDVYLRLPKLGTNLEGIEV</sequence>
<comment type="caution">
    <text evidence="10">The sequence shown here is derived from an EMBL/GenBank/DDBJ whole genome shotgun (WGS) entry which is preliminary data.</text>
</comment>
<organism evidence="10 11">
    <name type="scientific">Hypsizygus marmoreus</name>
    <name type="common">White beech mushroom</name>
    <name type="synonym">Agaricus marmoreus</name>
    <dbReference type="NCBI Taxonomy" id="39966"/>
    <lineage>
        <taxon>Eukaryota</taxon>
        <taxon>Fungi</taxon>
        <taxon>Dikarya</taxon>
        <taxon>Basidiomycota</taxon>
        <taxon>Agaricomycotina</taxon>
        <taxon>Agaricomycetes</taxon>
        <taxon>Agaricomycetidae</taxon>
        <taxon>Agaricales</taxon>
        <taxon>Tricholomatineae</taxon>
        <taxon>Lyophyllaceae</taxon>
        <taxon>Hypsizygus</taxon>
    </lineage>
</organism>
<feature type="domain" description="Branched-chain alpha-ketoacid dehydrogenase kinase/Pyruvate dehydrogenase kinase N-terminal" evidence="9">
    <location>
        <begin position="45"/>
        <end position="205"/>
    </location>
</feature>
<dbReference type="Gene3D" id="3.30.565.10">
    <property type="entry name" value="Histidine kinase-like ATPase, C-terminal domain"/>
    <property type="match status" value="1"/>
</dbReference>
<dbReference type="GO" id="GO:0005759">
    <property type="term" value="C:mitochondrial matrix"/>
    <property type="evidence" value="ECO:0007669"/>
    <property type="project" value="UniProtKB-SubCell"/>
</dbReference>
<dbReference type="Pfam" id="PF10436">
    <property type="entry name" value="BCDHK_Adom3"/>
    <property type="match status" value="1"/>
</dbReference>
<keyword evidence="5 7" id="KW-0067">ATP-binding</keyword>
<evidence type="ECO:0000256" key="4">
    <source>
        <dbReference type="ARBA" id="ARBA00022777"/>
    </source>
</evidence>
<comment type="similarity">
    <text evidence="1 7">Belongs to the PDK/BCKDK protein kinase family.</text>
</comment>
<dbReference type="Gene3D" id="1.20.140.20">
    <property type="entry name" value="Alpha-ketoacid/pyruvate dehydrogenase kinase, N-terminal domain"/>
    <property type="match status" value="1"/>
</dbReference>
<name>A0A369JMC3_HYPMA</name>
<evidence type="ECO:0000256" key="2">
    <source>
        <dbReference type="ARBA" id="ARBA00022679"/>
    </source>
</evidence>
<keyword evidence="4 7" id="KW-0418">Kinase</keyword>
<dbReference type="InterPro" id="IPR036784">
    <property type="entry name" value="AK/P_DHK_N_sf"/>
</dbReference>
<dbReference type="OrthoDB" id="3264224at2759"/>
<dbReference type="PANTHER" id="PTHR11947:SF25">
    <property type="entry name" value="[PYRUVATE DEHYDROGENASE (ACETYL-TRANSFERRING)] KINASE 2, MITOCHONDRIAL"/>
    <property type="match status" value="1"/>
</dbReference>
<dbReference type="PANTHER" id="PTHR11947">
    <property type="entry name" value="PYRUVATE DEHYDROGENASE KINASE"/>
    <property type="match status" value="1"/>
</dbReference>
<dbReference type="GO" id="GO:0004740">
    <property type="term" value="F:pyruvate dehydrogenase (acetyl-transferring) kinase activity"/>
    <property type="evidence" value="ECO:0007669"/>
    <property type="project" value="TreeGrafter"/>
</dbReference>
<evidence type="ECO:0000313" key="10">
    <source>
        <dbReference type="EMBL" id="RDB22502.1"/>
    </source>
</evidence>
<evidence type="ECO:0000256" key="5">
    <source>
        <dbReference type="ARBA" id="ARBA00022840"/>
    </source>
</evidence>
<accession>A0A369JMC3</accession>
<feature type="region of interest" description="Disordered" evidence="8">
    <location>
        <begin position="376"/>
        <end position="395"/>
    </location>
</feature>
<dbReference type="GO" id="GO:0005524">
    <property type="term" value="F:ATP binding"/>
    <property type="evidence" value="ECO:0007669"/>
    <property type="project" value="UniProtKB-UniRule"/>
</dbReference>
<reference evidence="10" key="1">
    <citation type="submission" date="2018-04" db="EMBL/GenBank/DDBJ databases">
        <title>Whole genome sequencing of Hypsizygus marmoreus.</title>
        <authorList>
            <person name="Choi I.-G."/>
            <person name="Min B."/>
            <person name="Kim J.-G."/>
            <person name="Kim S."/>
            <person name="Oh Y.-L."/>
            <person name="Kong W.-S."/>
            <person name="Park H."/>
            <person name="Jeong J."/>
            <person name="Song E.-S."/>
        </authorList>
    </citation>
    <scope>NUCLEOTIDE SEQUENCE [LARGE SCALE GENOMIC DNA]</scope>
    <source>
        <strain evidence="10">51987-8</strain>
    </source>
</reference>
<dbReference type="SUPFAM" id="SSF69012">
    <property type="entry name" value="alpha-ketoacid dehydrogenase kinase, N-terminal domain"/>
    <property type="match status" value="1"/>
</dbReference>
<dbReference type="EMBL" id="LUEZ02000049">
    <property type="protein sequence ID" value="RDB22502.1"/>
    <property type="molecule type" value="Genomic_DNA"/>
</dbReference>
<dbReference type="Proteomes" id="UP000076154">
    <property type="component" value="Unassembled WGS sequence"/>
</dbReference>
<evidence type="ECO:0000256" key="6">
    <source>
        <dbReference type="ARBA" id="ARBA00023128"/>
    </source>
</evidence>
<evidence type="ECO:0000259" key="9">
    <source>
        <dbReference type="Pfam" id="PF10436"/>
    </source>
</evidence>
<dbReference type="InParanoid" id="A0A369JMC3"/>
<dbReference type="EC" id="2.7.11.-" evidence="7"/>
<keyword evidence="6 7" id="KW-0496">Mitochondrion</keyword>
<feature type="compositionally biased region" description="Basic and acidic residues" evidence="8">
    <location>
        <begin position="376"/>
        <end position="389"/>
    </location>
</feature>
<keyword evidence="11" id="KW-1185">Reference proteome</keyword>
<keyword evidence="3 7" id="KW-0547">Nucleotide-binding</keyword>
<evidence type="ECO:0000256" key="1">
    <source>
        <dbReference type="ARBA" id="ARBA00006155"/>
    </source>
</evidence>
<dbReference type="InterPro" id="IPR036890">
    <property type="entry name" value="HATPase_C_sf"/>
</dbReference>
<dbReference type="InterPro" id="IPR039028">
    <property type="entry name" value="BCKD/PDK"/>
</dbReference>
<dbReference type="InterPro" id="IPR018955">
    <property type="entry name" value="BCDHK/PDK_N"/>
</dbReference>
<dbReference type="SUPFAM" id="SSF55874">
    <property type="entry name" value="ATPase domain of HSP90 chaperone/DNA topoisomerase II/histidine kinase"/>
    <property type="match status" value="2"/>
</dbReference>
<evidence type="ECO:0000256" key="3">
    <source>
        <dbReference type="ARBA" id="ARBA00022741"/>
    </source>
</evidence>
<evidence type="ECO:0000313" key="11">
    <source>
        <dbReference type="Proteomes" id="UP000076154"/>
    </source>
</evidence>
<keyword evidence="2 7" id="KW-0808">Transferase</keyword>
<dbReference type="STRING" id="39966.A0A369JMC3"/>
<dbReference type="AlphaFoldDB" id="A0A369JMC3"/>
<proteinExistence type="inferred from homology"/>
<comment type="subcellular location">
    <subcellularLocation>
        <location evidence="7">Mitochondrion matrix</location>
    </subcellularLocation>
</comment>
<evidence type="ECO:0000256" key="7">
    <source>
        <dbReference type="RuleBase" id="RU366032"/>
    </source>
</evidence>
<evidence type="ECO:0000256" key="8">
    <source>
        <dbReference type="SAM" id="MobiDB-lite"/>
    </source>
</evidence>
<dbReference type="GO" id="GO:0010906">
    <property type="term" value="P:regulation of glucose metabolic process"/>
    <property type="evidence" value="ECO:0007669"/>
    <property type="project" value="TreeGrafter"/>
</dbReference>
<protein>
    <recommendedName>
        <fullName evidence="7">Protein-serine/threonine kinase</fullName>
        <ecNumber evidence="7">2.7.11.-</ecNumber>
    </recommendedName>
</protein>
<gene>
    <name evidence="10" type="primary">BCKDK_1</name>
    <name evidence="10" type="ORF">Hypma_010151</name>
</gene>